<evidence type="ECO:0000313" key="2">
    <source>
        <dbReference type="Proteomes" id="UP001497535"/>
    </source>
</evidence>
<protein>
    <submittedName>
        <fullName evidence="1">Uncharacterized protein</fullName>
    </submittedName>
</protein>
<keyword evidence="2" id="KW-1185">Reference proteome</keyword>
<sequence>MDRTSGKIVQNLVTRFENLFDVKNYYLVFLKNILKYFERKQHQLNANWDNFHKEMAKFNQQKIHEWAKIEDIRFGFQCDEYKAKASDKIKELELEV</sequence>
<name>A0ACB0YAN6_MELEN</name>
<reference evidence="1" key="1">
    <citation type="submission" date="2023-11" db="EMBL/GenBank/DDBJ databases">
        <authorList>
            <person name="Poullet M."/>
        </authorList>
    </citation>
    <scope>NUCLEOTIDE SEQUENCE</scope>
    <source>
        <strain evidence="1">E1834</strain>
    </source>
</reference>
<gene>
    <name evidence="1" type="ORF">MENTE1834_LOCUS9701</name>
</gene>
<dbReference type="Proteomes" id="UP001497535">
    <property type="component" value="Unassembled WGS sequence"/>
</dbReference>
<accession>A0ACB0YAN6</accession>
<organism evidence="1 2">
    <name type="scientific">Meloidogyne enterolobii</name>
    <name type="common">Root-knot nematode worm</name>
    <name type="synonym">Meloidogyne mayaguensis</name>
    <dbReference type="NCBI Taxonomy" id="390850"/>
    <lineage>
        <taxon>Eukaryota</taxon>
        <taxon>Metazoa</taxon>
        <taxon>Ecdysozoa</taxon>
        <taxon>Nematoda</taxon>
        <taxon>Chromadorea</taxon>
        <taxon>Rhabditida</taxon>
        <taxon>Tylenchina</taxon>
        <taxon>Tylenchomorpha</taxon>
        <taxon>Tylenchoidea</taxon>
        <taxon>Meloidogynidae</taxon>
        <taxon>Meloidogyninae</taxon>
        <taxon>Meloidogyne</taxon>
    </lineage>
</organism>
<comment type="caution">
    <text evidence="1">The sequence shown here is derived from an EMBL/GenBank/DDBJ whole genome shotgun (WGS) entry which is preliminary data.</text>
</comment>
<dbReference type="EMBL" id="CAVMJV010000009">
    <property type="protein sequence ID" value="CAK5038693.1"/>
    <property type="molecule type" value="Genomic_DNA"/>
</dbReference>
<evidence type="ECO:0000313" key="1">
    <source>
        <dbReference type="EMBL" id="CAK5038693.1"/>
    </source>
</evidence>
<proteinExistence type="predicted"/>